<dbReference type="InterPro" id="IPR007527">
    <property type="entry name" value="Znf_SWIM"/>
</dbReference>
<name>A0AAX3AT93_HALDO</name>
<dbReference type="EMBL" id="CP095008">
    <property type="protein sequence ID" value="UOO97134.1"/>
    <property type="molecule type" value="Genomic_DNA"/>
</dbReference>
<dbReference type="KEGG" id="hdo:MUK72_17860"/>
<sequence>MTAKTDTTDADAPTHNRDPSAVAKRVNRALGGFYHVETTTNPGEYTVFSESGSTYTVNVSDGTCTCPDGQRGAWCKHAHRAAFVTGEIPDIDGVHVEADGADGSDDSDENDGDDGDKEETFADRVERYVATNPEASAIEVISQLGISPDKMDRVEDILE</sequence>
<gene>
    <name evidence="4" type="ORF">MUK72_17860</name>
</gene>
<dbReference type="AlphaFoldDB" id="A0AAX3AT93"/>
<feature type="compositionally biased region" description="Acidic residues" evidence="2">
    <location>
        <begin position="99"/>
        <end position="117"/>
    </location>
</feature>
<feature type="compositionally biased region" description="Low complexity" evidence="2">
    <location>
        <begin position="1"/>
        <end position="11"/>
    </location>
</feature>
<keyword evidence="1" id="KW-0862">Zinc</keyword>
<evidence type="ECO:0000256" key="1">
    <source>
        <dbReference type="PROSITE-ProRule" id="PRU00325"/>
    </source>
</evidence>
<evidence type="ECO:0000313" key="5">
    <source>
        <dbReference type="Proteomes" id="UP000830542"/>
    </source>
</evidence>
<reference evidence="4" key="1">
    <citation type="submission" date="2022-04" db="EMBL/GenBank/DDBJ databases">
        <title>Sequencing and genomic assembly of Halococcus dombrowskii.</title>
        <authorList>
            <person name="Lim S.W."/>
            <person name="MacLea K.S."/>
        </authorList>
    </citation>
    <scope>NUCLEOTIDE SEQUENCE</scope>
    <source>
        <strain evidence="4">H4</strain>
        <plasmid evidence="4">unnamed3</plasmid>
    </source>
</reference>
<evidence type="ECO:0000256" key="2">
    <source>
        <dbReference type="SAM" id="MobiDB-lite"/>
    </source>
</evidence>
<keyword evidence="1" id="KW-0479">Metal-binding</keyword>
<accession>A0AAX3AT93</accession>
<feature type="domain" description="SWIM-type" evidence="3">
    <location>
        <begin position="55"/>
        <end position="86"/>
    </location>
</feature>
<dbReference type="RefSeq" id="WP_244706504.1">
    <property type="nucleotide sequence ID" value="NZ_BAAADN010000024.1"/>
</dbReference>
<dbReference type="GO" id="GO:0008270">
    <property type="term" value="F:zinc ion binding"/>
    <property type="evidence" value="ECO:0007669"/>
    <property type="project" value="UniProtKB-KW"/>
</dbReference>
<feature type="region of interest" description="Disordered" evidence="2">
    <location>
        <begin position="90"/>
        <end position="119"/>
    </location>
</feature>
<feature type="region of interest" description="Disordered" evidence="2">
    <location>
        <begin position="1"/>
        <end position="20"/>
    </location>
</feature>
<keyword evidence="4" id="KW-0614">Plasmid</keyword>
<dbReference type="Pfam" id="PF04434">
    <property type="entry name" value="SWIM"/>
    <property type="match status" value="1"/>
</dbReference>
<organism evidence="4 5">
    <name type="scientific">Halococcus dombrowskii</name>
    <dbReference type="NCBI Taxonomy" id="179637"/>
    <lineage>
        <taxon>Archaea</taxon>
        <taxon>Methanobacteriati</taxon>
        <taxon>Methanobacteriota</taxon>
        <taxon>Stenosarchaea group</taxon>
        <taxon>Halobacteria</taxon>
        <taxon>Halobacteriales</taxon>
        <taxon>Halococcaceae</taxon>
        <taxon>Halococcus</taxon>
    </lineage>
</organism>
<dbReference type="GeneID" id="71763754"/>
<proteinExistence type="predicted"/>
<keyword evidence="1" id="KW-0863">Zinc-finger</keyword>
<protein>
    <submittedName>
        <fullName evidence="4">SWIM zinc finger domain-containing protein</fullName>
    </submittedName>
</protein>
<geneLocation type="plasmid" evidence="4 5">
    <name>unnamed3</name>
</geneLocation>
<evidence type="ECO:0000259" key="3">
    <source>
        <dbReference type="PROSITE" id="PS50966"/>
    </source>
</evidence>
<keyword evidence="5" id="KW-1185">Reference proteome</keyword>
<dbReference type="Proteomes" id="UP000830542">
    <property type="component" value="Plasmid unnamed3"/>
</dbReference>
<evidence type="ECO:0000313" key="4">
    <source>
        <dbReference type="EMBL" id="UOO97134.1"/>
    </source>
</evidence>
<dbReference type="PROSITE" id="PS50966">
    <property type="entry name" value="ZF_SWIM"/>
    <property type="match status" value="1"/>
</dbReference>